<comment type="caution">
    <text evidence="2">The sequence shown here is derived from an EMBL/GenBank/DDBJ whole genome shotgun (WGS) entry which is preliminary data.</text>
</comment>
<accession>A0A9K3N2X1</accession>
<proteinExistence type="predicted"/>
<evidence type="ECO:0000256" key="1">
    <source>
        <dbReference type="SAM" id="Phobius"/>
    </source>
</evidence>
<protein>
    <submittedName>
        <fullName evidence="2">Uncharacterized protein</fullName>
    </submittedName>
</protein>
<sequence>MLPFPPSVRILVLPTTGLPEKAEVGYDFGAFSLFFFDFDGGGVCIFWLMSFIVTAPCIPHGFTKANGRTTDEVIFVGVLIQDLFPEHYKIN</sequence>
<keyword evidence="1" id="KW-0812">Transmembrane</keyword>
<keyword evidence="1" id="KW-0472">Membrane</keyword>
<dbReference type="Gramene" id="mRNA:HanXRQr2_Chr10g0420681">
    <property type="protein sequence ID" value="CDS:HanXRQr2_Chr10g0420681.1"/>
    <property type="gene ID" value="HanXRQr2_Chr10g0420681"/>
</dbReference>
<keyword evidence="3" id="KW-1185">Reference proteome</keyword>
<reference evidence="2" key="2">
    <citation type="submission" date="2020-06" db="EMBL/GenBank/DDBJ databases">
        <title>Helianthus annuus Genome sequencing and assembly Release 2.</title>
        <authorList>
            <person name="Gouzy J."/>
            <person name="Langlade N."/>
            <person name="Munos S."/>
        </authorList>
    </citation>
    <scope>NUCLEOTIDE SEQUENCE</scope>
    <source>
        <tissue evidence="2">Leaves</tissue>
    </source>
</reference>
<reference evidence="2" key="1">
    <citation type="journal article" date="2017" name="Nature">
        <title>The sunflower genome provides insights into oil metabolism, flowering and Asterid evolution.</title>
        <authorList>
            <person name="Badouin H."/>
            <person name="Gouzy J."/>
            <person name="Grassa C.J."/>
            <person name="Murat F."/>
            <person name="Staton S.E."/>
            <person name="Cottret L."/>
            <person name="Lelandais-Briere C."/>
            <person name="Owens G.L."/>
            <person name="Carrere S."/>
            <person name="Mayjonade B."/>
            <person name="Legrand L."/>
            <person name="Gill N."/>
            <person name="Kane N.C."/>
            <person name="Bowers J.E."/>
            <person name="Hubner S."/>
            <person name="Bellec A."/>
            <person name="Berard A."/>
            <person name="Berges H."/>
            <person name="Blanchet N."/>
            <person name="Boniface M.C."/>
            <person name="Brunel D."/>
            <person name="Catrice O."/>
            <person name="Chaidir N."/>
            <person name="Claudel C."/>
            <person name="Donnadieu C."/>
            <person name="Faraut T."/>
            <person name="Fievet G."/>
            <person name="Helmstetter N."/>
            <person name="King M."/>
            <person name="Knapp S.J."/>
            <person name="Lai Z."/>
            <person name="Le Paslier M.C."/>
            <person name="Lippi Y."/>
            <person name="Lorenzon L."/>
            <person name="Mandel J.R."/>
            <person name="Marage G."/>
            <person name="Marchand G."/>
            <person name="Marquand E."/>
            <person name="Bret-Mestries E."/>
            <person name="Morien E."/>
            <person name="Nambeesan S."/>
            <person name="Nguyen T."/>
            <person name="Pegot-Espagnet P."/>
            <person name="Pouilly N."/>
            <person name="Raftis F."/>
            <person name="Sallet E."/>
            <person name="Schiex T."/>
            <person name="Thomas J."/>
            <person name="Vandecasteele C."/>
            <person name="Vares D."/>
            <person name="Vear F."/>
            <person name="Vautrin S."/>
            <person name="Crespi M."/>
            <person name="Mangin B."/>
            <person name="Burke J.M."/>
            <person name="Salse J."/>
            <person name="Munos S."/>
            <person name="Vincourt P."/>
            <person name="Rieseberg L.H."/>
            <person name="Langlade N.B."/>
        </authorList>
    </citation>
    <scope>NUCLEOTIDE SEQUENCE</scope>
    <source>
        <tissue evidence="2">Leaves</tissue>
    </source>
</reference>
<gene>
    <name evidence="2" type="ORF">HanXRQr2_Chr10g0420681</name>
</gene>
<evidence type="ECO:0000313" key="3">
    <source>
        <dbReference type="Proteomes" id="UP000215914"/>
    </source>
</evidence>
<name>A0A9K3N2X1_HELAN</name>
<dbReference type="AlphaFoldDB" id="A0A9K3N2X1"/>
<dbReference type="EMBL" id="MNCJ02000325">
    <property type="protein sequence ID" value="KAF5784760.1"/>
    <property type="molecule type" value="Genomic_DNA"/>
</dbReference>
<keyword evidence="1" id="KW-1133">Transmembrane helix</keyword>
<feature type="transmembrane region" description="Helical" evidence="1">
    <location>
        <begin position="40"/>
        <end position="58"/>
    </location>
</feature>
<evidence type="ECO:0000313" key="2">
    <source>
        <dbReference type="EMBL" id="KAF5784760.1"/>
    </source>
</evidence>
<organism evidence="2 3">
    <name type="scientific">Helianthus annuus</name>
    <name type="common">Common sunflower</name>
    <dbReference type="NCBI Taxonomy" id="4232"/>
    <lineage>
        <taxon>Eukaryota</taxon>
        <taxon>Viridiplantae</taxon>
        <taxon>Streptophyta</taxon>
        <taxon>Embryophyta</taxon>
        <taxon>Tracheophyta</taxon>
        <taxon>Spermatophyta</taxon>
        <taxon>Magnoliopsida</taxon>
        <taxon>eudicotyledons</taxon>
        <taxon>Gunneridae</taxon>
        <taxon>Pentapetalae</taxon>
        <taxon>asterids</taxon>
        <taxon>campanulids</taxon>
        <taxon>Asterales</taxon>
        <taxon>Asteraceae</taxon>
        <taxon>Asteroideae</taxon>
        <taxon>Heliantheae alliance</taxon>
        <taxon>Heliantheae</taxon>
        <taxon>Helianthus</taxon>
    </lineage>
</organism>
<dbReference type="Proteomes" id="UP000215914">
    <property type="component" value="Unassembled WGS sequence"/>
</dbReference>